<sequence length="1272" mass="139532">MTTCASPFTTRWGRWSWLFLLVLCLGTLNLSALAQIGTGTIRGTVTDEQGAAIAGATVTLTNPATGTTRTQTTNEAGTFSFTGVPAATYTLKVEATNFKAYEQPDIRARVDGSTTVGVVLSVGEATETVTVTGSGSEVIVNRQDASIGNTIAQRQILELPLAARNIAGLLSLQPGVAPDGSVSGSRSDQGNITLDGVDINEQQNNSAFAPVLRTSPESVEEFRVTVSNPNANQGRSSGAQISLVTKSGTNEFHGSAFFFHRPTIGNAGNWFTNAIGQRTPRVLQNVFGGAIGGPIVKDRFFFFYNYEGRRDRSQQSVLRVVPLPHLGRGELRFNAVNAATGAPVGIRTLTAAQISQAFPALAAAGGGSALNPAAVAYLAQAASRYPANDAGAGDGVNTGGFRFNAPTPFDFNAHIGRLDWKVDNAGRHTLFARANVQYDVQTQTSFFPDTPAQRLWSHPVGIAAGHTWNISNRWTNVFRYGLTRFATSQQGDTAQNFINFRFVFQPTFNARTLDRIVPTHNFTNDTTYVFGDHTFQFGANVRIIRNRRTGFAQAFDFGVINPIFYAQSLTAPINTFAVNNLGLAIQPGRAVPVRDAVNALIGRINQYTVNLTYDQQGRLLPAGSPTERSFAAEEYDFYFQDIWRIRPNLTLTYGIRYGLSRPVYEQNGFQAGTNIPLGDFLRGRAIGAAQGRPFNDLITIRLAGPANGGDPLYQFAYNNWQPRVAIAWTPDFKEGFWGKLFGSRQQSVFRAGFSLTNDYFGQQIAVQFDQRNTLGFVQQQQTSFAQFRLTSPPFAPLFTAQGQSFRTFPGINPPAQLRFPLTQPDDGQQRIEQSIDQTTRLPRNFSWNFSYGRELPAGLFVEASYIGRLGRNLLAQRDVMALNNLVDPRTGVDWYTAAGQLEDLRRNSTPISQIPNIPYFNNILFPGILANLFAGFGGIQAGMTNSQAIYAMLQNPGTWGLLGPADWTTVQLILNNSPRPGGYQIDGISPLGEDLFFHPQYGALNTIGSFGTSDYHGVAITVRQRYKNYLTWDFNYTFSKSLDDASGLQTAGFFGGGGLVLNPFRQRDNRAVSNFDLRHVINANFVVQLPFGRGRAFFGNASRILDAFIGGWQLGGIARYNSGRVAGAATGDGTAYATNWQVPSNAVRIRQISSSPTRGNNPNLFRDPVFASQSFRSARPGETGERNIFRFPAFANLDASLAKSFTMPWSENQSLQFRWEVFNVTNFQPFDGVQTLATPTDPFRSQPLPNFGRLTSVQSQPRFMQFVLRYVF</sequence>
<dbReference type="SUPFAM" id="SSF56935">
    <property type="entry name" value="Porins"/>
    <property type="match status" value="1"/>
</dbReference>
<dbReference type="InterPro" id="IPR057601">
    <property type="entry name" value="Oar-like_b-barrel"/>
</dbReference>
<gene>
    <name evidence="5" type="ORF">J8C05_12775</name>
</gene>
<organism evidence="5 6">
    <name type="scientific">Chloracidobacterium sp. N</name>
    <dbReference type="NCBI Taxonomy" id="2821540"/>
    <lineage>
        <taxon>Bacteria</taxon>
        <taxon>Pseudomonadati</taxon>
        <taxon>Acidobacteriota</taxon>
        <taxon>Terriglobia</taxon>
        <taxon>Terriglobales</taxon>
        <taxon>Acidobacteriaceae</taxon>
        <taxon>Chloracidobacterium</taxon>
        <taxon>Chloracidobacterium aggregatum</taxon>
    </lineage>
</organism>
<feature type="domain" description="TonB-dependent transporter Oar-like beta-barrel" evidence="4">
    <location>
        <begin position="244"/>
        <end position="1265"/>
    </location>
</feature>
<dbReference type="EMBL" id="CP072643">
    <property type="protein sequence ID" value="QUV95693.1"/>
    <property type="molecule type" value="Genomic_DNA"/>
</dbReference>
<evidence type="ECO:0000256" key="3">
    <source>
        <dbReference type="ARBA" id="ARBA00023237"/>
    </source>
</evidence>
<keyword evidence="3" id="KW-0998">Cell outer membrane</keyword>
<dbReference type="Pfam" id="PF13620">
    <property type="entry name" value="CarboxypepD_reg"/>
    <property type="match status" value="1"/>
</dbReference>
<keyword evidence="6" id="KW-1185">Reference proteome</keyword>
<evidence type="ECO:0000313" key="6">
    <source>
        <dbReference type="Proteomes" id="UP000677668"/>
    </source>
</evidence>
<dbReference type="Gene3D" id="2.40.170.20">
    <property type="entry name" value="TonB-dependent receptor, beta-barrel domain"/>
    <property type="match status" value="1"/>
</dbReference>
<evidence type="ECO:0000256" key="1">
    <source>
        <dbReference type="ARBA" id="ARBA00004442"/>
    </source>
</evidence>
<dbReference type="RefSeq" id="WP_211423901.1">
    <property type="nucleotide sequence ID" value="NZ_CP072643.1"/>
</dbReference>
<evidence type="ECO:0000313" key="5">
    <source>
        <dbReference type="EMBL" id="QUV95693.1"/>
    </source>
</evidence>
<proteinExistence type="predicted"/>
<dbReference type="Gene3D" id="2.60.40.1120">
    <property type="entry name" value="Carboxypeptidase-like, regulatory domain"/>
    <property type="match status" value="1"/>
</dbReference>
<dbReference type="Proteomes" id="UP000677668">
    <property type="component" value="Chromosome 2"/>
</dbReference>
<reference evidence="5 6" key="1">
    <citation type="submission" date="2021-03" db="EMBL/GenBank/DDBJ databases">
        <title>Genomic and phenotypic characterization of Chloracidobacterium isolates provides evidence for multiple species.</title>
        <authorList>
            <person name="Saini M.K."/>
            <person name="Costas A.M.G."/>
            <person name="Tank M."/>
            <person name="Bryant D.A."/>
        </authorList>
    </citation>
    <scope>NUCLEOTIDE SEQUENCE [LARGE SCALE GENOMIC DNA]</scope>
    <source>
        <strain evidence="5 6">N</strain>
    </source>
</reference>
<name>A0ABX8B3Y8_9BACT</name>
<dbReference type="SUPFAM" id="SSF49464">
    <property type="entry name" value="Carboxypeptidase regulatory domain-like"/>
    <property type="match status" value="1"/>
</dbReference>
<dbReference type="InterPro" id="IPR036942">
    <property type="entry name" value="Beta-barrel_TonB_sf"/>
</dbReference>
<comment type="subcellular location">
    <subcellularLocation>
        <location evidence="1">Cell outer membrane</location>
    </subcellularLocation>
</comment>
<evidence type="ECO:0000256" key="2">
    <source>
        <dbReference type="ARBA" id="ARBA00023136"/>
    </source>
</evidence>
<keyword evidence="2" id="KW-0472">Membrane</keyword>
<dbReference type="Pfam" id="PF25183">
    <property type="entry name" value="OMP_b-brl_4"/>
    <property type="match status" value="1"/>
</dbReference>
<evidence type="ECO:0000259" key="4">
    <source>
        <dbReference type="Pfam" id="PF25183"/>
    </source>
</evidence>
<dbReference type="InterPro" id="IPR008969">
    <property type="entry name" value="CarboxyPept-like_regulatory"/>
</dbReference>
<protein>
    <submittedName>
        <fullName evidence="5">Carboxypeptidase regulatory-like domain-containing protein</fullName>
    </submittedName>
</protein>
<accession>A0ABX8B3Y8</accession>